<feature type="transmembrane region" description="Helical" evidence="1">
    <location>
        <begin position="164"/>
        <end position="182"/>
    </location>
</feature>
<name>A0A846S055_9MICO</name>
<dbReference type="AlphaFoldDB" id="A0A846S055"/>
<feature type="transmembrane region" description="Helical" evidence="1">
    <location>
        <begin position="12"/>
        <end position="31"/>
    </location>
</feature>
<comment type="caution">
    <text evidence="2">The sequence shown here is derived from an EMBL/GenBank/DDBJ whole genome shotgun (WGS) entry which is preliminary data.</text>
</comment>
<dbReference type="SUPFAM" id="SSF103473">
    <property type="entry name" value="MFS general substrate transporter"/>
    <property type="match status" value="1"/>
</dbReference>
<evidence type="ECO:0000313" key="3">
    <source>
        <dbReference type="Proteomes" id="UP000576792"/>
    </source>
</evidence>
<feature type="transmembrane region" description="Helical" evidence="1">
    <location>
        <begin position="254"/>
        <end position="271"/>
    </location>
</feature>
<evidence type="ECO:0000256" key="1">
    <source>
        <dbReference type="SAM" id="Phobius"/>
    </source>
</evidence>
<feature type="transmembrane region" description="Helical" evidence="1">
    <location>
        <begin position="283"/>
        <end position="300"/>
    </location>
</feature>
<dbReference type="Gene3D" id="1.20.1250.20">
    <property type="entry name" value="MFS general substrate transporter like domains"/>
    <property type="match status" value="2"/>
</dbReference>
<feature type="transmembrane region" description="Helical" evidence="1">
    <location>
        <begin position="364"/>
        <end position="388"/>
    </location>
</feature>
<feature type="transmembrane region" description="Helical" evidence="1">
    <location>
        <begin position="51"/>
        <end position="71"/>
    </location>
</feature>
<dbReference type="PANTHER" id="PTHR23537">
    <property type="match status" value="1"/>
</dbReference>
<dbReference type="EMBL" id="JAATJN010000001">
    <property type="protein sequence ID" value="NJC55012.1"/>
    <property type="molecule type" value="Genomic_DNA"/>
</dbReference>
<feature type="transmembrane region" description="Helical" evidence="1">
    <location>
        <begin position="220"/>
        <end position="242"/>
    </location>
</feature>
<keyword evidence="1" id="KW-0472">Membrane</keyword>
<keyword evidence="1" id="KW-1133">Transmembrane helix</keyword>
<dbReference type="GO" id="GO:0005886">
    <property type="term" value="C:plasma membrane"/>
    <property type="evidence" value="ECO:0007669"/>
    <property type="project" value="TreeGrafter"/>
</dbReference>
<sequence>MGPTSPSAINPTAVRGTLGLALAMGMGRFFYTPVLPLMVVALHWTSAPGAWIATLNYVGYFIGSLVIARDWVEPTRGVYRSSLIVSTLCLAAIPLTSNLVWQGSVRTLAGIASGLIFVCITQRIPFVARRPVDSGLVYAGIGTGILISGTIVLTAGGLVDWRGLWLICALLSAVFTAIAWTWPLPTRGETIHVTHSAEVAVPRDQPTVTAVAPHVRRAMAVLTAGYFFQGFGYIIIGTYLVVLAEPVFGDTAAASTWVVAGFATAASPLIWSSVSARIGSRRGLVVCYSLQVGGALLAVFGTDPVLLLISAALFGGTFVGVVMMTIGEGTQMGITAAAAKLTTWYSLGQIAGPALVALALSETIVGSFIAAAIALVLAMALTLFGLLIGNVER</sequence>
<dbReference type="RefSeq" id="WP_342448941.1">
    <property type="nucleotide sequence ID" value="NZ_BAAAPQ010000026.1"/>
</dbReference>
<proteinExistence type="predicted"/>
<accession>A0A846S055</accession>
<evidence type="ECO:0000313" key="2">
    <source>
        <dbReference type="EMBL" id="NJC55012.1"/>
    </source>
</evidence>
<dbReference type="InterPro" id="IPR010645">
    <property type="entry name" value="MFS_4"/>
</dbReference>
<keyword evidence="3" id="KW-1185">Reference proteome</keyword>
<keyword evidence="1" id="KW-0812">Transmembrane</keyword>
<feature type="transmembrane region" description="Helical" evidence="1">
    <location>
        <begin position="83"/>
        <end position="101"/>
    </location>
</feature>
<feature type="transmembrane region" description="Helical" evidence="1">
    <location>
        <begin position="107"/>
        <end position="124"/>
    </location>
</feature>
<gene>
    <name evidence="2" type="ORF">BKA07_000047</name>
</gene>
<dbReference type="InterPro" id="IPR036259">
    <property type="entry name" value="MFS_trans_sf"/>
</dbReference>
<feature type="transmembrane region" description="Helical" evidence="1">
    <location>
        <begin position="306"/>
        <end position="326"/>
    </location>
</feature>
<organism evidence="2 3">
    <name type="scientific">Brevibacterium marinum</name>
    <dbReference type="NCBI Taxonomy" id="418643"/>
    <lineage>
        <taxon>Bacteria</taxon>
        <taxon>Bacillati</taxon>
        <taxon>Actinomycetota</taxon>
        <taxon>Actinomycetes</taxon>
        <taxon>Micrococcales</taxon>
        <taxon>Brevibacteriaceae</taxon>
        <taxon>Brevibacterium</taxon>
    </lineage>
</organism>
<feature type="transmembrane region" description="Helical" evidence="1">
    <location>
        <begin position="338"/>
        <end position="358"/>
    </location>
</feature>
<reference evidence="2 3" key="1">
    <citation type="submission" date="2020-03" db="EMBL/GenBank/DDBJ databases">
        <title>Sequencing the genomes of 1000 actinobacteria strains.</title>
        <authorList>
            <person name="Klenk H.-P."/>
        </authorList>
    </citation>
    <scope>NUCLEOTIDE SEQUENCE [LARGE SCALE GENOMIC DNA]</scope>
    <source>
        <strain evidence="2 3">DSM 18964</strain>
    </source>
</reference>
<dbReference type="PANTHER" id="PTHR23537:SF1">
    <property type="entry name" value="SUGAR TRANSPORTER"/>
    <property type="match status" value="1"/>
</dbReference>
<protein>
    <submittedName>
        <fullName evidence="2">MFS family permease</fullName>
    </submittedName>
</protein>
<feature type="transmembrane region" description="Helical" evidence="1">
    <location>
        <begin position="136"/>
        <end position="158"/>
    </location>
</feature>
<dbReference type="Pfam" id="PF06779">
    <property type="entry name" value="MFS_4"/>
    <property type="match status" value="1"/>
</dbReference>
<dbReference type="Proteomes" id="UP000576792">
    <property type="component" value="Unassembled WGS sequence"/>
</dbReference>